<dbReference type="RefSeq" id="WP_071656178.1">
    <property type="nucleotide sequence ID" value="NZ_MLCF01000042.1"/>
</dbReference>
<evidence type="ECO:0000313" key="2">
    <source>
        <dbReference type="Proteomes" id="UP000243342"/>
    </source>
</evidence>
<dbReference type="OrthoDB" id="4335202at2"/>
<sequence>MQNLGTNVLYLAIPDVDGPSDAELDAIEAESPVILADVALLDAMLPLLVRAPSELDIRRIRRANARALTARRDLANRRAAGPVGGAA</sequence>
<gene>
    <name evidence="1" type="ORF">BIV57_08870</name>
</gene>
<reference evidence="1 2" key="1">
    <citation type="submission" date="2016-10" db="EMBL/GenBank/DDBJ databases">
        <title>Genome sequence of Streptomyces gilvigriseus MUSC 26.</title>
        <authorList>
            <person name="Lee L.-H."/>
            <person name="Ser H.-L."/>
        </authorList>
    </citation>
    <scope>NUCLEOTIDE SEQUENCE [LARGE SCALE GENOMIC DNA]</scope>
    <source>
        <strain evidence="1 2">MUSC 26</strain>
    </source>
</reference>
<dbReference type="Pfam" id="PF19801">
    <property type="entry name" value="DUF6284"/>
    <property type="match status" value="1"/>
</dbReference>
<dbReference type="InterPro" id="IPR046251">
    <property type="entry name" value="DUF6284"/>
</dbReference>
<dbReference type="STRING" id="1428644.BIV57_08870"/>
<comment type="caution">
    <text evidence="1">The sequence shown here is derived from an EMBL/GenBank/DDBJ whole genome shotgun (WGS) entry which is preliminary data.</text>
</comment>
<organism evidence="1 2">
    <name type="scientific">Mangrovactinospora gilvigrisea</name>
    <dbReference type="NCBI Taxonomy" id="1428644"/>
    <lineage>
        <taxon>Bacteria</taxon>
        <taxon>Bacillati</taxon>
        <taxon>Actinomycetota</taxon>
        <taxon>Actinomycetes</taxon>
        <taxon>Kitasatosporales</taxon>
        <taxon>Streptomycetaceae</taxon>
        <taxon>Mangrovactinospora</taxon>
    </lineage>
</organism>
<dbReference type="AlphaFoldDB" id="A0A1J7BGQ2"/>
<evidence type="ECO:0000313" key="1">
    <source>
        <dbReference type="EMBL" id="OIV37863.1"/>
    </source>
</evidence>
<dbReference type="EMBL" id="MLCF01000042">
    <property type="protein sequence ID" value="OIV37863.1"/>
    <property type="molecule type" value="Genomic_DNA"/>
</dbReference>
<name>A0A1J7BGQ2_9ACTN</name>
<dbReference type="Proteomes" id="UP000243342">
    <property type="component" value="Unassembled WGS sequence"/>
</dbReference>
<accession>A0A1J7BGQ2</accession>
<proteinExistence type="predicted"/>
<protein>
    <submittedName>
        <fullName evidence="1">Uncharacterized protein</fullName>
    </submittedName>
</protein>
<keyword evidence="2" id="KW-1185">Reference proteome</keyword>